<keyword evidence="2" id="KW-1185">Reference proteome</keyword>
<dbReference type="AlphaFoldDB" id="A0A9X2ZGR8"/>
<sequence>MKMEEHKKNAYKNWSNFYTLEESFFESVSVFKEDFGTTIIYKSTSFSYENNSAGNL</sequence>
<evidence type="ECO:0000313" key="1">
    <source>
        <dbReference type="EMBL" id="MCV9930834.1"/>
    </source>
</evidence>
<comment type="caution">
    <text evidence="1">The sequence shown here is derived from an EMBL/GenBank/DDBJ whole genome shotgun (WGS) entry which is preliminary data.</text>
</comment>
<evidence type="ECO:0000313" key="2">
    <source>
        <dbReference type="Proteomes" id="UP001151133"/>
    </source>
</evidence>
<dbReference type="Proteomes" id="UP001151133">
    <property type="component" value="Unassembled WGS sequence"/>
</dbReference>
<reference evidence="1" key="1">
    <citation type="submission" date="2022-10" db="EMBL/GenBank/DDBJ databases">
        <title>Two novel species of Flavobacterium.</title>
        <authorList>
            <person name="Liu Q."/>
            <person name="Xin Y.-H."/>
        </authorList>
    </citation>
    <scope>NUCLEOTIDE SEQUENCE</scope>
    <source>
        <strain evidence="1">LS1R47</strain>
    </source>
</reference>
<protein>
    <submittedName>
        <fullName evidence="1">Uncharacterized protein</fullName>
    </submittedName>
</protein>
<accession>A0A9X2ZGR8</accession>
<dbReference type="EMBL" id="JAOZEV010000001">
    <property type="protein sequence ID" value="MCV9930834.1"/>
    <property type="molecule type" value="Genomic_DNA"/>
</dbReference>
<gene>
    <name evidence="1" type="ORF">OIU80_00935</name>
</gene>
<dbReference type="RefSeq" id="WP_264285237.1">
    <property type="nucleotide sequence ID" value="NZ_JAOZEV010000001.1"/>
</dbReference>
<organism evidence="1 2">
    <name type="scientific">Flavobacterium frigoritolerans</name>
    <dbReference type="NCBI Taxonomy" id="2987686"/>
    <lineage>
        <taxon>Bacteria</taxon>
        <taxon>Pseudomonadati</taxon>
        <taxon>Bacteroidota</taxon>
        <taxon>Flavobacteriia</taxon>
        <taxon>Flavobacteriales</taxon>
        <taxon>Flavobacteriaceae</taxon>
        <taxon>Flavobacterium</taxon>
    </lineage>
</organism>
<proteinExistence type="predicted"/>
<name>A0A9X2ZGR8_9FLAO</name>